<keyword evidence="2" id="KW-0378">Hydrolase</keyword>
<feature type="domain" description="PNPLA" evidence="4">
    <location>
        <begin position="75"/>
        <end position="266"/>
    </location>
</feature>
<dbReference type="Gene3D" id="3.40.1090.10">
    <property type="entry name" value="Cytosolic phospholipase A2 catalytic domain"/>
    <property type="match status" value="1"/>
</dbReference>
<keyword evidence="2" id="KW-0442">Lipid degradation</keyword>
<sequence>MARQGFSRLRGLVTAVGMALLLAGCTTTSRTPYSLAEDGQASIPGIPAARFWADDSKELVANVGRVATGSQVKFLALSGGGASGAYGAGFLACWSKTGQRPAFSVVSGASVGALIAPFAFLGPAYDPVLTQMFTSGETDGLLQFAGLSGLFGTGLFRDEPLARLVDKYVTPQLLAAIAAEHAKGRVLTVVTTNLDSQRTAVWDMGAIASSRDPHAFALFKSVLLASASIPGVFPAELIKVQANGRSFSEMHVDGGVTANILVVPEAILTSRVSANGAKVEVYAIVNGKLGPDFSVVDPQILPIFQRAFETAIKANTRNSLIASMEFLRRLGGSLKVTAIPETAEGIAATDFDRAKMTRLYDFGCAAAQSGDRWAASL</sequence>
<keyword evidence="1 2" id="KW-0443">Lipid metabolism</keyword>
<organism evidence="5 6">
    <name type="scientific">Devosia yakushimensis</name>
    <dbReference type="NCBI Taxonomy" id="470028"/>
    <lineage>
        <taxon>Bacteria</taxon>
        <taxon>Pseudomonadati</taxon>
        <taxon>Pseudomonadota</taxon>
        <taxon>Alphaproteobacteria</taxon>
        <taxon>Hyphomicrobiales</taxon>
        <taxon>Devosiaceae</taxon>
        <taxon>Devosia</taxon>
    </lineage>
</organism>
<feature type="active site" description="Proton acceptor" evidence="2">
    <location>
        <position position="253"/>
    </location>
</feature>
<dbReference type="SUPFAM" id="SSF52151">
    <property type="entry name" value="FabD/lysophospholipase-like"/>
    <property type="match status" value="1"/>
</dbReference>
<dbReference type="EMBL" id="BSNG01000001">
    <property type="protein sequence ID" value="GLQ08111.1"/>
    <property type="molecule type" value="Genomic_DNA"/>
</dbReference>
<dbReference type="RefSeq" id="WP_284386788.1">
    <property type="nucleotide sequence ID" value="NZ_BSNG01000001.1"/>
</dbReference>
<feature type="transmembrane region" description="Helical" evidence="3">
    <location>
        <begin position="101"/>
        <end position="120"/>
    </location>
</feature>
<keyword evidence="3" id="KW-1133">Transmembrane helix</keyword>
<evidence type="ECO:0000256" key="1">
    <source>
        <dbReference type="ARBA" id="ARBA00023098"/>
    </source>
</evidence>
<evidence type="ECO:0000313" key="6">
    <source>
        <dbReference type="Proteomes" id="UP001161406"/>
    </source>
</evidence>
<protein>
    <recommendedName>
        <fullName evidence="4">PNPLA domain-containing protein</fullName>
    </recommendedName>
</protein>
<reference evidence="5" key="2">
    <citation type="submission" date="2023-01" db="EMBL/GenBank/DDBJ databases">
        <title>Draft genome sequence of Devosia yakushimensis strain NBRC 103855.</title>
        <authorList>
            <person name="Sun Q."/>
            <person name="Mori K."/>
        </authorList>
    </citation>
    <scope>NUCLEOTIDE SEQUENCE</scope>
    <source>
        <strain evidence="5">NBRC 103855</strain>
    </source>
</reference>
<keyword evidence="3" id="KW-0812">Transmembrane</keyword>
<evidence type="ECO:0000259" key="4">
    <source>
        <dbReference type="PROSITE" id="PS51635"/>
    </source>
</evidence>
<dbReference type="Pfam" id="PF01734">
    <property type="entry name" value="Patatin"/>
    <property type="match status" value="1"/>
</dbReference>
<evidence type="ECO:0000256" key="3">
    <source>
        <dbReference type="SAM" id="Phobius"/>
    </source>
</evidence>
<name>A0ABQ5UC14_9HYPH</name>
<keyword evidence="3" id="KW-0472">Membrane</keyword>
<reference evidence="5" key="1">
    <citation type="journal article" date="2014" name="Int. J. Syst. Evol. Microbiol.">
        <title>Complete genome of a new Firmicutes species belonging to the dominant human colonic microbiota ('Ruminococcus bicirculans') reveals two chromosomes and a selective capacity to utilize plant glucans.</title>
        <authorList>
            <consortium name="NISC Comparative Sequencing Program"/>
            <person name="Wegmann U."/>
            <person name="Louis P."/>
            <person name="Goesmann A."/>
            <person name="Henrissat B."/>
            <person name="Duncan S.H."/>
            <person name="Flint H.J."/>
        </authorList>
    </citation>
    <scope>NUCLEOTIDE SEQUENCE</scope>
    <source>
        <strain evidence="5">NBRC 103855</strain>
    </source>
</reference>
<proteinExistence type="predicted"/>
<feature type="short sequence motif" description="DGA/G" evidence="2">
    <location>
        <begin position="253"/>
        <end position="255"/>
    </location>
</feature>
<accession>A0ABQ5UC14</accession>
<feature type="active site" description="Nucleophile" evidence="2">
    <location>
        <position position="110"/>
    </location>
</feature>
<dbReference type="InterPro" id="IPR016035">
    <property type="entry name" value="Acyl_Trfase/lysoPLipase"/>
</dbReference>
<comment type="caution">
    <text evidence="5">The sequence shown here is derived from an EMBL/GenBank/DDBJ whole genome shotgun (WGS) entry which is preliminary data.</text>
</comment>
<dbReference type="Proteomes" id="UP001161406">
    <property type="component" value="Unassembled WGS sequence"/>
</dbReference>
<evidence type="ECO:0000256" key="2">
    <source>
        <dbReference type="PROSITE-ProRule" id="PRU01161"/>
    </source>
</evidence>
<feature type="short sequence motif" description="GXGXXG" evidence="2">
    <location>
        <begin position="79"/>
        <end position="84"/>
    </location>
</feature>
<keyword evidence="6" id="KW-1185">Reference proteome</keyword>
<dbReference type="PROSITE" id="PS51635">
    <property type="entry name" value="PNPLA"/>
    <property type="match status" value="1"/>
</dbReference>
<dbReference type="InterPro" id="IPR002641">
    <property type="entry name" value="PNPLA_dom"/>
</dbReference>
<evidence type="ECO:0000313" key="5">
    <source>
        <dbReference type="EMBL" id="GLQ08111.1"/>
    </source>
</evidence>
<dbReference type="PROSITE" id="PS51257">
    <property type="entry name" value="PROKAR_LIPOPROTEIN"/>
    <property type="match status" value="1"/>
</dbReference>
<gene>
    <name evidence="5" type="ORF">GCM10007913_00430</name>
</gene>
<feature type="short sequence motif" description="GXSXG" evidence="2">
    <location>
        <begin position="108"/>
        <end position="112"/>
    </location>
</feature>